<dbReference type="InterPro" id="IPR001951">
    <property type="entry name" value="Histone_H4"/>
</dbReference>
<evidence type="ECO:0000256" key="1">
    <source>
        <dbReference type="ARBA" id="ARBA00002001"/>
    </source>
</evidence>
<feature type="region of interest" description="Disordered" evidence="11">
    <location>
        <begin position="1"/>
        <end position="21"/>
    </location>
</feature>
<dbReference type="GO" id="GO:0005634">
    <property type="term" value="C:nucleus"/>
    <property type="evidence" value="ECO:0007669"/>
    <property type="project" value="UniProtKB-SubCell"/>
</dbReference>
<dbReference type="GO" id="GO:0030527">
    <property type="term" value="F:structural constituent of chromatin"/>
    <property type="evidence" value="ECO:0007669"/>
    <property type="project" value="InterPro"/>
</dbReference>
<dbReference type="Gene3D" id="1.10.20.10">
    <property type="entry name" value="Histone, subunit A"/>
    <property type="match status" value="1"/>
</dbReference>
<dbReference type="InterPro" id="IPR009072">
    <property type="entry name" value="Histone-fold"/>
</dbReference>
<protein>
    <recommendedName>
        <fullName evidence="5 10">Histone H4</fullName>
    </recommendedName>
</protein>
<dbReference type="PRINTS" id="PR00623">
    <property type="entry name" value="HISTONEH4"/>
</dbReference>
<evidence type="ECO:0000256" key="2">
    <source>
        <dbReference type="ARBA" id="ARBA00004123"/>
    </source>
</evidence>
<dbReference type="Pfam" id="PF15511">
    <property type="entry name" value="CENP-T_C"/>
    <property type="match status" value="1"/>
</dbReference>
<keyword evidence="7 10" id="KW-0238">DNA-binding</keyword>
<name>A0A183CDB9_GLOPA</name>
<evidence type="ECO:0000256" key="4">
    <source>
        <dbReference type="ARBA" id="ARBA00006564"/>
    </source>
</evidence>
<dbReference type="SUPFAM" id="SSF47113">
    <property type="entry name" value="Histone-fold"/>
    <property type="match status" value="1"/>
</dbReference>
<reference evidence="14" key="2">
    <citation type="submission" date="2016-06" db="UniProtKB">
        <authorList>
            <consortium name="WormBaseParasite"/>
        </authorList>
    </citation>
    <scope>IDENTIFICATION</scope>
</reference>
<evidence type="ECO:0000256" key="11">
    <source>
        <dbReference type="SAM" id="MobiDB-lite"/>
    </source>
</evidence>
<feature type="domain" description="CENP-T/Histone H4 histone fold" evidence="12">
    <location>
        <begin position="37"/>
        <end position="96"/>
    </location>
</feature>
<accession>A0A183CDB9</accession>
<evidence type="ECO:0000256" key="8">
    <source>
        <dbReference type="ARBA" id="ARBA00023242"/>
    </source>
</evidence>
<evidence type="ECO:0000256" key="9">
    <source>
        <dbReference type="ARBA" id="ARBA00023269"/>
    </source>
</evidence>
<comment type="similarity">
    <text evidence="4 10">Belongs to the histone H4 family.</text>
</comment>
<dbReference type="PANTHER" id="PTHR10484">
    <property type="entry name" value="HISTONE H4"/>
    <property type="match status" value="1"/>
</dbReference>
<dbReference type="GO" id="GO:0003677">
    <property type="term" value="F:DNA binding"/>
    <property type="evidence" value="ECO:0007669"/>
    <property type="project" value="UniProtKB-KW"/>
</dbReference>
<evidence type="ECO:0000256" key="6">
    <source>
        <dbReference type="ARBA" id="ARBA00022454"/>
    </source>
</evidence>
<dbReference type="GO" id="GO:0046982">
    <property type="term" value="F:protein heterodimerization activity"/>
    <property type="evidence" value="ECO:0007669"/>
    <property type="project" value="InterPro"/>
</dbReference>
<keyword evidence="8 10" id="KW-0539">Nucleus</keyword>
<dbReference type="OrthoDB" id="5918951at2759"/>
<keyword evidence="6 10" id="KW-0158">Chromosome</keyword>
<evidence type="ECO:0000259" key="12">
    <source>
        <dbReference type="Pfam" id="PF15511"/>
    </source>
</evidence>
<evidence type="ECO:0000256" key="10">
    <source>
        <dbReference type="RuleBase" id="RU000528"/>
    </source>
</evidence>
<keyword evidence="13" id="KW-1185">Reference proteome</keyword>
<dbReference type="WBParaSite" id="GPLIN_001087300">
    <property type="protein sequence ID" value="GPLIN_001087300"/>
    <property type="gene ID" value="GPLIN_001087300"/>
</dbReference>
<evidence type="ECO:0000256" key="3">
    <source>
        <dbReference type="ARBA" id="ARBA00004286"/>
    </source>
</evidence>
<comment type="subunit">
    <text evidence="10">The nucleosome is a histone octamer containing two molecules each of H2A, H2B, H3 and H4 assembled in one H3-H4 heterotetramer and two H2A-H2B heterodimers. The octamer wraps approximately 147 bp of DNA.</text>
</comment>
<dbReference type="SMART" id="SM00417">
    <property type="entry name" value="H4"/>
    <property type="match status" value="1"/>
</dbReference>
<dbReference type="CDD" id="cd22912">
    <property type="entry name" value="HFD_H4"/>
    <property type="match status" value="1"/>
</dbReference>
<reference evidence="13" key="1">
    <citation type="submission" date="2014-05" db="EMBL/GenBank/DDBJ databases">
        <title>The genome and life-stage specific transcriptomes of Globodera pallida elucidate key aspects of plant parasitism by a cyst nematode.</title>
        <authorList>
            <person name="Cotton J.A."/>
            <person name="Lilley C.J."/>
            <person name="Jones L.M."/>
            <person name="Kikuchi T."/>
            <person name="Reid A.J."/>
            <person name="Thorpe P."/>
            <person name="Tsai I.J."/>
            <person name="Beasley H."/>
            <person name="Blok V."/>
            <person name="Cock P.J.A."/>
            <person name="Van den Akker S.E."/>
            <person name="Holroyd N."/>
            <person name="Hunt M."/>
            <person name="Mantelin S."/>
            <person name="Naghra H."/>
            <person name="Pain A."/>
            <person name="Palomares-Rius J.E."/>
            <person name="Zarowiecki M."/>
            <person name="Berriman M."/>
            <person name="Jones J.T."/>
            <person name="Urwin P.E."/>
        </authorList>
    </citation>
    <scope>NUCLEOTIDE SEQUENCE [LARGE SCALE GENOMIC DNA]</scope>
    <source>
        <strain evidence="13">Lindley</strain>
    </source>
</reference>
<dbReference type="AlphaFoldDB" id="A0A183CDB9"/>
<evidence type="ECO:0000313" key="13">
    <source>
        <dbReference type="Proteomes" id="UP000050741"/>
    </source>
</evidence>
<dbReference type="Proteomes" id="UP000050741">
    <property type="component" value="Unassembled WGS sequence"/>
</dbReference>
<sequence>MSGHGTGATGTGQQGARRQRKILHDSIKRITKPSILRLARRAGVTRINERVYEAVRAALRDYLSRILRDAAVYCEHARRKTMKSMDVIYALRRQGNALYGHGP</sequence>
<organism evidence="13 14">
    <name type="scientific">Globodera pallida</name>
    <name type="common">Potato cyst nematode worm</name>
    <name type="synonym">Heterodera pallida</name>
    <dbReference type="NCBI Taxonomy" id="36090"/>
    <lineage>
        <taxon>Eukaryota</taxon>
        <taxon>Metazoa</taxon>
        <taxon>Ecdysozoa</taxon>
        <taxon>Nematoda</taxon>
        <taxon>Chromadorea</taxon>
        <taxon>Rhabditida</taxon>
        <taxon>Tylenchina</taxon>
        <taxon>Tylenchomorpha</taxon>
        <taxon>Tylenchoidea</taxon>
        <taxon>Heteroderidae</taxon>
        <taxon>Heteroderinae</taxon>
        <taxon>Globodera</taxon>
    </lineage>
</organism>
<dbReference type="GO" id="GO:0000786">
    <property type="term" value="C:nucleosome"/>
    <property type="evidence" value="ECO:0007669"/>
    <property type="project" value="UniProtKB-KW"/>
</dbReference>
<dbReference type="InterPro" id="IPR035425">
    <property type="entry name" value="CENP-T/H4_C"/>
</dbReference>
<proteinExistence type="inferred from homology"/>
<evidence type="ECO:0000313" key="14">
    <source>
        <dbReference type="WBParaSite" id="GPLIN_001087300"/>
    </source>
</evidence>
<comment type="function">
    <text evidence="1 10">Core component of nucleosome. Nucleosomes wrap and compact DNA into chromatin, limiting DNA accessibility to the cellular machineries which require DNA as a template. Histones thereby play a central role in transcription regulation, DNA repair, DNA replication and chromosomal stability. DNA accessibility is regulated via a complex set of post-translational modifications of histones, also called histone code, and nucleosome remodeling.</text>
</comment>
<evidence type="ECO:0000256" key="5">
    <source>
        <dbReference type="ARBA" id="ARBA00020836"/>
    </source>
</evidence>
<feature type="compositionally biased region" description="Gly residues" evidence="11">
    <location>
        <begin position="1"/>
        <end position="13"/>
    </location>
</feature>
<evidence type="ECO:0000256" key="7">
    <source>
        <dbReference type="ARBA" id="ARBA00023125"/>
    </source>
</evidence>
<keyword evidence="9 10" id="KW-0544">Nucleosome core</keyword>
<comment type="subcellular location">
    <subcellularLocation>
        <location evidence="3">Chromosome</location>
    </subcellularLocation>
    <subcellularLocation>
        <location evidence="2">Nucleus</location>
    </subcellularLocation>
</comment>